<evidence type="ECO:0000256" key="1">
    <source>
        <dbReference type="SAM" id="MobiDB-lite"/>
    </source>
</evidence>
<name>A0A2I0VNN8_9ASPA</name>
<feature type="compositionally biased region" description="Low complexity" evidence="1">
    <location>
        <begin position="204"/>
        <end position="223"/>
    </location>
</feature>
<proteinExistence type="predicted"/>
<sequence length="423" mass="47435">MAFANSSNLLCKWLQRLPLRHCFLSTRNVSDRTQPVENRRSKPHLCPSLHHFRLCSSHVITLKTSHEVWITLERRLKQTNRSSVIQLKNELHQIQMKDRTMQQYLAQIKILVDSITASSSTVDTEDIILYILNGLPSTYNAFKTAIRTSLNPISLDTLYSLLCSEEIILHQEQAKESNQQPDLVALLSSRNSSTRGRYNRYRGRGSNSRSPSNSNPPNQSQNSLPKPTCQICGKNDHSALNYWHRCNLNYVPPSTTKALTAQQQHSSTVGWVLDSGASSHLISDLANLNLSTPYTGVDSVSIANGNTLSIHNSGQGILPIPDSMRKLHLRNILHVSSISHNLLSISKLIVDNNVKFVLTLMVFLLRIARTINFFSKVAIAMVSTTSELYLSTPPPLLLSRPPTDPHHVGMPDSAIRIFVVFKH</sequence>
<dbReference type="AlphaFoldDB" id="A0A2I0VNN8"/>
<dbReference type="EMBL" id="KZ503378">
    <property type="protein sequence ID" value="PKU65013.1"/>
    <property type="molecule type" value="Genomic_DNA"/>
</dbReference>
<feature type="region of interest" description="Disordered" evidence="1">
    <location>
        <begin position="187"/>
        <end position="228"/>
    </location>
</feature>
<feature type="domain" description="Retrovirus-related Pol polyprotein from transposon TNT 1-94-like beta-barrel" evidence="2">
    <location>
        <begin position="271"/>
        <end position="349"/>
    </location>
</feature>
<dbReference type="PANTHER" id="PTHR47481">
    <property type="match status" value="1"/>
</dbReference>
<evidence type="ECO:0000313" key="4">
    <source>
        <dbReference type="Proteomes" id="UP000233837"/>
    </source>
</evidence>
<dbReference type="PANTHER" id="PTHR47481:SF31">
    <property type="entry name" value="OS01G0873500 PROTEIN"/>
    <property type="match status" value="1"/>
</dbReference>
<keyword evidence="4" id="KW-1185">Reference proteome</keyword>
<reference evidence="3 4" key="2">
    <citation type="journal article" date="2017" name="Nature">
        <title>The Apostasia genome and the evolution of orchids.</title>
        <authorList>
            <person name="Zhang G.Q."/>
            <person name="Liu K.W."/>
            <person name="Li Z."/>
            <person name="Lohaus R."/>
            <person name="Hsiao Y.Y."/>
            <person name="Niu S.C."/>
            <person name="Wang J.Y."/>
            <person name="Lin Y.C."/>
            <person name="Xu Q."/>
            <person name="Chen L.J."/>
            <person name="Yoshida K."/>
            <person name="Fujiwara S."/>
            <person name="Wang Z.W."/>
            <person name="Zhang Y.Q."/>
            <person name="Mitsuda N."/>
            <person name="Wang M."/>
            <person name="Liu G.H."/>
            <person name="Pecoraro L."/>
            <person name="Huang H.X."/>
            <person name="Xiao X.J."/>
            <person name="Lin M."/>
            <person name="Wu X.Y."/>
            <person name="Wu W.L."/>
            <person name="Chen Y.Y."/>
            <person name="Chang S.B."/>
            <person name="Sakamoto S."/>
            <person name="Ohme-Takagi M."/>
            <person name="Yagi M."/>
            <person name="Zeng S.J."/>
            <person name="Shen C.Y."/>
            <person name="Yeh C.M."/>
            <person name="Luo Y.B."/>
            <person name="Tsai W.C."/>
            <person name="Van de Peer Y."/>
            <person name="Liu Z.J."/>
        </authorList>
    </citation>
    <scope>NUCLEOTIDE SEQUENCE [LARGE SCALE GENOMIC DNA]</scope>
    <source>
        <tissue evidence="3">The whole plant</tissue>
    </source>
</reference>
<dbReference type="Proteomes" id="UP000233837">
    <property type="component" value="Unassembled WGS sequence"/>
</dbReference>
<gene>
    <name evidence="3" type="ORF">MA16_Dca004628</name>
</gene>
<dbReference type="Pfam" id="PF22936">
    <property type="entry name" value="Pol_BBD"/>
    <property type="match status" value="1"/>
</dbReference>
<evidence type="ECO:0000259" key="2">
    <source>
        <dbReference type="Pfam" id="PF22936"/>
    </source>
</evidence>
<organism evidence="3 4">
    <name type="scientific">Dendrobium catenatum</name>
    <dbReference type="NCBI Taxonomy" id="906689"/>
    <lineage>
        <taxon>Eukaryota</taxon>
        <taxon>Viridiplantae</taxon>
        <taxon>Streptophyta</taxon>
        <taxon>Embryophyta</taxon>
        <taxon>Tracheophyta</taxon>
        <taxon>Spermatophyta</taxon>
        <taxon>Magnoliopsida</taxon>
        <taxon>Liliopsida</taxon>
        <taxon>Asparagales</taxon>
        <taxon>Orchidaceae</taxon>
        <taxon>Epidendroideae</taxon>
        <taxon>Malaxideae</taxon>
        <taxon>Dendrobiinae</taxon>
        <taxon>Dendrobium</taxon>
    </lineage>
</organism>
<accession>A0A2I0VNN8</accession>
<reference evidence="3 4" key="1">
    <citation type="journal article" date="2016" name="Sci. Rep.">
        <title>The Dendrobium catenatum Lindl. genome sequence provides insights into polysaccharide synthase, floral development and adaptive evolution.</title>
        <authorList>
            <person name="Zhang G.Q."/>
            <person name="Xu Q."/>
            <person name="Bian C."/>
            <person name="Tsai W.C."/>
            <person name="Yeh C.M."/>
            <person name="Liu K.W."/>
            <person name="Yoshida K."/>
            <person name="Zhang L.S."/>
            <person name="Chang S.B."/>
            <person name="Chen F."/>
            <person name="Shi Y."/>
            <person name="Su Y.Y."/>
            <person name="Zhang Y.Q."/>
            <person name="Chen L.J."/>
            <person name="Yin Y."/>
            <person name="Lin M."/>
            <person name="Huang H."/>
            <person name="Deng H."/>
            <person name="Wang Z.W."/>
            <person name="Zhu S.L."/>
            <person name="Zhao X."/>
            <person name="Deng C."/>
            <person name="Niu S.C."/>
            <person name="Huang J."/>
            <person name="Wang M."/>
            <person name="Liu G.H."/>
            <person name="Yang H.J."/>
            <person name="Xiao X.J."/>
            <person name="Hsiao Y.Y."/>
            <person name="Wu W.L."/>
            <person name="Chen Y.Y."/>
            <person name="Mitsuda N."/>
            <person name="Ohme-Takagi M."/>
            <person name="Luo Y.B."/>
            <person name="Van de Peer Y."/>
            <person name="Liu Z.J."/>
        </authorList>
    </citation>
    <scope>NUCLEOTIDE SEQUENCE [LARGE SCALE GENOMIC DNA]</scope>
    <source>
        <tissue evidence="3">The whole plant</tissue>
    </source>
</reference>
<dbReference type="InterPro" id="IPR054722">
    <property type="entry name" value="PolX-like_BBD"/>
</dbReference>
<protein>
    <submittedName>
        <fullName evidence="3">Retrovirus-related Pol polyprotein from transposon TNT 1-94</fullName>
    </submittedName>
</protein>
<dbReference type="Pfam" id="PF14223">
    <property type="entry name" value="Retrotran_gag_2"/>
    <property type="match status" value="1"/>
</dbReference>
<evidence type="ECO:0000313" key="3">
    <source>
        <dbReference type="EMBL" id="PKU65013.1"/>
    </source>
</evidence>